<evidence type="ECO:0000313" key="3">
    <source>
        <dbReference type="EMBL" id="MBH5322820.1"/>
    </source>
</evidence>
<proteinExistence type="predicted"/>
<feature type="domain" description="Hemerythrin-like" evidence="2">
    <location>
        <begin position="48"/>
        <end position="163"/>
    </location>
</feature>
<feature type="region of interest" description="Disordered" evidence="1">
    <location>
        <begin position="173"/>
        <end position="204"/>
    </location>
</feature>
<evidence type="ECO:0000259" key="2">
    <source>
        <dbReference type="Pfam" id="PF01814"/>
    </source>
</evidence>
<comment type="caution">
    <text evidence="3">The sequence shown here is derived from an EMBL/GenBank/DDBJ whole genome shotgun (WGS) entry which is preliminary data.</text>
</comment>
<evidence type="ECO:0000256" key="1">
    <source>
        <dbReference type="SAM" id="MobiDB-lite"/>
    </source>
</evidence>
<protein>
    <submittedName>
        <fullName evidence="3">Hemerythrin domain-containing protein</fullName>
    </submittedName>
</protein>
<sequence length="204" mass="23720">MGWPFLAPRAFRDAPASRALVHVIGKAGTLSRQSSLVGQRRITVSEDIFARLKQDHEDHRELLDKIAETSGESEERRELFEKFTLDVKSHAAAEEQALYSTMLRKPKATDDTRHSVAEHHELDELMNDLAATDMSSPAWLQKFKQLDHDYRHHIDEEEEDHFPDFEELLSEEDREHMRSVFDRRKKAEKADAEITPEKMEDAKE</sequence>
<reference evidence="3 4" key="1">
    <citation type="submission" date="2020-11" db="EMBL/GenBank/DDBJ databases">
        <title>Erythrobacter sediminis sp. nov., a marine bacterium from a tidal flat of Garorim Bay.</title>
        <authorList>
            <person name="Kim D."/>
            <person name="Yoo Y."/>
            <person name="Kim J.-J."/>
        </authorList>
    </citation>
    <scope>NUCLEOTIDE SEQUENCE [LARGE SCALE GENOMIC DNA]</scope>
    <source>
        <strain evidence="3 4">JGD-13</strain>
    </source>
</reference>
<dbReference type="PANTHER" id="PTHR35585">
    <property type="entry name" value="HHE DOMAIN PROTEIN (AFU_ORTHOLOGUE AFUA_4G00730)"/>
    <property type="match status" value="1"/>
</dbReference>
<dbReference type="CDD" id="cd12108">
    <property type="entry name" value="Hr-like"/>
    <property type="match status" value="1"/>
</dbReference>
<accession>A0ABS0N4A3</accession>
<dbReference type="Pfam" id="PF01814">
    <property type="entry name" value="Hemerythrin"/>
    <property type="match status" value="1"/>
</dbReference>
<dbReference type="Gene3D" id="1.20.120.520">
    <property type="entry name" value="nmb1532 protein domain like"/>
    <property type="match status" value="1"/>
</dbReference>
<gene>
    <name evidence="3" type="ORF">I5L03_09495</name>
</gene>
<name>A0ABS0N4A3_9SPHN</name>
<feature type="compositionally biased region" description="Basic and acidic residues" evidence="1">
    <location>
        <begin position="188"/>
        <end position="204"/>
    </location>
</feature>
<feature type="compositionally biased region" description="Basic and acidic residues" evidence="1">
    <location>
        <begin position="173"/>
        <end position="182"/>
    </location>
</feature>
<keyword evidence="4" id="KW-1185">Reference proteome</keyword>
<dbReference type="Proteomes" id="UP000602442">
    <property type="component" value="Unassembled WGS sequence"/>
</dbReference>
<dbReference type="PANTHER" id="PTHR35585:SF1">
    <property type="entry name" value="HHE DOMAIN PROTEIN (AFU_ORTHOLOGUE AFUA_4G00730)"/>
    <property type="match status" value="1"/>
</dbReference>
<dbReference type="InterPro" id="IPR012312">
    <property type="entry name" value="Hemerythrin-like"/>
</dbReference>
<dbReference type="EMBL" id="JAEANY010000003">
    <property type="protein sequence ID" value="MBH5322820.1"/>
    <property type="molecule type" value="Genomic_DNA"/>
</dbReference>
<evidence type="ECO:0000313" key="4">
    <source>
        <dbReference type="Proteomes" id="UP000602442"/>
    </source>
</evidence>
<organism evidence="3 4">
    <name type="scientific">Aurantiacibacter sediminis</name>
    <dbReference type="NCBI Taxonomy" id="2793064"/>
    <lineage>
        <taxon>Bacteria</taxon>
        <taxon>Pseudomonadati</taxon>
        <taxon>Pseudomonadota</taxon>
        <taxon>Alphaproteobacteria</taxon>
        <taxon>Sphingomonadales</taxon>
        <taxon>Erythrobacteraceae</taxon>
        <taxon>Aurantiacibacter</taxon>
    </lineage>
</organism>